<organism evidence="10 11">
    <name type="scientific">Hydnum rufescens UP504</name>
    <dbReference type="NCBI Taxonomy" id="1448309"/>
    <lineage>
        <taxon>Eukaryota</taxon>
        <taxon>Fungi</taxon>
        <taxon>Dikarya</taxon>
        <taxon>Basidiomycota</taxon>
        <taxon>Agaricomycotina</taxon>
        <taxon>Agaricomycetes</taxon>
        <taxon>Cantharellales</taxon>
        <taxon>Hydnaceae</taxon>
        <taxon>Hydnum</taxon>
    </lineage>
</organism>
<dbReference type="Pfam" id="PF00324">
    <property type="entry name" value="AA_permease"/>
    <property type="match status" value="1"/>
</dbReference>
<dbReference type="PANTHER" id="PTHR43341">
    <property type="entry name" value="AMINO ACID PERMEASE"/>
    <property type="match status" value="1"/>
</dbReference>
<evidence type="ECO:0000256" key="2">
    <source>
        <dbReference type="ARBA" id="ARBA00022448"/>
    </source>
</evidence>
<evidence type="ECO:0000256" key="3">
    <source>
        <dbReference type="ARBA" id="ARBA00022692"/>
    </source>
</evidence>
<feature type="transmembrane region" description="Helical" evidence="8">
    <location>
        <begin position="449"/>
        <end position="473"/>
    </location>
</feature>
<comment type="caution">
    <text evidence="10">The sequence shown here is derived from an EMBL/GenBank/DDBJ whole genome shotgun (WGS) entry which is preliminary data.</text>
</comment>
<evidence type="ECO:0000256" key="5">
    <source>
        <dbReference type="ARBA" id="ARBA00022989"/>
    </source>
</evidence>
<feature type="transmembrane region" description="Helical" evidence="8">
    <location>
        <begin position="407"/>
        <end position="428"/>
    </location>
</feature>
<sequence length="553" mass="60539">MSNGVVTEQPQRRRALGRMVDSFKPPIDEKAVDASVDVQEVDPEKRGFASSNTGVPDGDQSPDDSGLKRRLHGRHLQMIALGGSIGTGLFIGSGSALAKGGPGNVLIDFLLIGFMLFNVVNALGELAVVFPIQGSFSVYSTRFIHPAWGFAMGWNYVLQWIMTLPLELTAAAITIQYWDYPPSISPAVWISIFLVITLGINLLGVRGYGEAEFVYSSVKVLAIIGFIILGIVINCGGAPNHHYYDGFKGFCTVFSTAAFAFGGTELVGLAAAETQNPRKTLPTATKQVFWRIVRFLVPSNDPRLLNGASSSDAKASPFVIAIKNAGIKGLPSVMNAVILVSVLSVGNSAVFATSRTLTALAAYKQAPPIFTYIDREGRPLVSILLVLIFSSLAYVGLSSSYTDVFNWLLALGGLSALFTWASVCLAHLRFRQAWAYNGRTVEELPFKAALGIWGSWFGLIFNILVLIATFYVSLFPIDGKPNAKVFFESYLAAPLVLAFFLFWWAWKRDSIVKLKDIDIDVGRREFPFLEQLRAERAEIAEKQFFSRWLAILC</sequence>
<evidence type="ECO:0000259" key="9">
    <source>
        <dbReference type="Pfam" id="PF00324"/>
    </source>
</evidence>
<dbReference type="Proteomes" id="UP000886523">
    <property type="component" value="Unassembled WGS sequence"/>
</dbReference>
<name>A0A9P6BBZ9_9AGAM</name>
<feature type="transmembrane region" description="Helical" evidence="8">
    <location>
        <begin position="253"/>
        <end position="272"/>
    </location>
</feature>
<feature type="transmembrane region" description="Helical" evidence="8">
    <location>
        <begin position="485"/>
        <end position="506"/>
    </location>
</feature>
<dbReference type="PIRSF" id="PIRSF006060">
    <property type="entry name" value="AA_transporter"/>
    <property type="match status" value="1"/>
</dbReference>
<dbReference type="InterPro" id="IPR004841">
    <property type="entry name" value="AA-permease/SLC12A_dom"/>
</dbReference>
<keyword evidence="11" id="KW-1185">Reference proteome</keyword>
<dbReference type="EMBL" id="MU128909">
    <property type="protein sequence ID" value="KAF9521207.1"/>
    <property type="molecule type" value="Genomic_DNA"/>
</dbReference>
<feature type="region of interest" description="Disordered" evidence="7">
    <location>
        <begin position="1"/>
        <end position="67"/>
    </location>
</feature>
<keyword evidence="5 8" id="KW-1133">Transmembrane helix</keyword>
<dbReference type="FunFam" id="1.20.1740.10:FF:000017">
    <property type="entry name" value="Amino acid permease"/>
    <property type="match status" value="1"/>
</dbReference>
<dbReference type="GO" id="GO:0015171">
    <property type="term" value="F:amino acid transmembrane transporter activity"/>
    <property type="evidence" value="ECO:0007669"/>
    <property type="project" value="TreeGrafter"/>
</dbReference>
<reference evidence="10" key="1">
    <citation type="journal article" date="2020" name="Nat. Commun.">
        <title>Large-scale genome sequencing of mycorrhizal fungi provides insights into the early evolution of symbiotic traits.</title>
        <authorList>
            <person name="Miyauchi S."/>
            <person name="Kiss E."/>
            <person name="Kuo A."/>
            <person name="Drula E."/>
            <person name="Kohler A."/>
            <person name="Sanchez-Garcia M."/>
            <person name="Morin E."/>
            <person name="Andreopoulos B."/>
            <person name="Barry K.W."/>
            <person name="Bonito G."/>
            <person name="Buee M."/>
            <person name="Carver A."/>
            <person name="Chen C."/>
            <person name="Cichocki N."/>
            <person name="Clum A."/>
            <person name="Culley D."/>
            <person name="Crous P.W."/>
            <person name="Fauchery L."/>
            <person name="Girlanda M."/>
            <person name="Hayes R.D."/>
            <person name="Keri Z."/>
            <person name="LaButti K."/>
            <person name="Lipzen A."/>
            <person name="Lombard V."/>
            <person name="Magnuson J."/>
            <person name="Maillard F."/>
            <person name="Murat C."/>
            <person name="Nolan M."/>
            <person name="Ohm R.A."/>
            <person name="Pangilinan J."/>
            <person name="Pereira M.F."/>
            <person name="Perotto S."/>
            <person name="Peter M."/>
            <person name="Pfister S."/>
            <person name="Riley R."/>
            <person name="Sitrit Y."/>
            <person name="Stielow J.B."/>
            <person name="Szollosi G."/>
            <person name="Zifcakova L."/>
            <person name="Stursova M."/>
            <person name="Spatafora J.W."/>
            <person name="Tedersoo L."/>
            <person name="Vaario L.M."/>
            <person name="Yamada A."/>
            <person name="Yan M."/>
            <person name="Wang P."/>
            <person name="Xu J."/>
            <person name="Bruns T."/>
            <person name="Baldrian P."/>
            <person name="Vilgalys R."/>
            <person name="Dunand C."/>
            <person name="Henrissat B."/>
            <person name="Grigoriev I.V."/>
            <person name="Hibbett D."/>
            <person name="Nagy L.G."/>
            <person name="Martin F.M."/>
        </authorList>
    </citation>
    <scope>NUCLEOTIDE SEQUENCE</scope>
    <source>
        <strain evidence="10">UP504</strain>
    </source>
</reference>
<keyword evidence="6 8" id="KW-0472">Membrane</keyword>
<dbReference type="AlphaFoldDB" id="A0A9P6BBZ9"/>
<protein>
    <recommendedName>
        <fullName evidence="9">Amino acid permease/ SLC12A domain-containing protein</fullName>
    </recommendedName>
</protein>
<comment type="subcellular location">
    <subcellularLocation>
        <location evidence="1">Membrane</location>
        <topology evidence="1">Multi-pass membrane protein</topology>
    </subcellularLocation>
</comment>
<evidence type="ECO:0000256" key="7">
    <source>
        <dbReference type="SAM" id="MobiDB-lite"/>
    </source>
</evidence>
<dbReference type="Gene3D" id="1.20.1740.10">
    <property type="entry name" value="Amino acid/polyamine transporter I"/>
    <property type="match status" value="1"/>
</dbReference>
<feature type="transmembrane region" description="Helical" evidence="8">
    <location>
        <begin position="184"/>
        <end position="204"/>
    </location>
</feature>
<evidence type="ECO:0000256" key="4">
    <source>
        <dbReference type="ARBA" id="ARBA00022970"/>
    </source>
</evidence>
<evidence type="ECO:0000256" key="1">
    <source>
        <dbReference type="ARBA" id="ARBA00004141"/>
    </source>
</evidence>
<feature type="transmembrane region" description="Helical" evidence="8">
    <location>
        <begin position="153"/>
        <end position="178"/>
    </location>
</feature>
<gene>
    <name evidence="10" type="ORF">BS47DRAFT_1370271</name>
</gene>
<evidence type="ECO:0000313" key="10">
    <source>
        <dbReference type="EMBL" id="KAF9521207.1"/>
    </source>
</evidence>
<accession>A0A9P6BBZ9</accession>
<feature type="domain" description="Amino acid permease/ SLC12A" evidence="9">
    <location>
        <begin position="75"/>
        <end position="513"/>
    </location>
</feature>
<keyword evidence="2" id="KW-0813">Transport</keyword>
<dbReference type="OrthoDB" id="3900342at2759"/>
<evidence type="ECO:0000256" key="6">
    <source>
        <dbReference type="ARBA" id="ARBA00023136"/>
    </source>
</evidence>
<proteinExistence type="predicted"/>
<dbReference type="InterPro" id="IPR004840">
    <property type="entry name" value="Amino_acid_permease_CS"/>
</dbReference>
<feature type="transmembrane region" description="Helical" evidence="8">
    <location>
        <begin position="380"/>
        <end position="401"/>
    </location>
</feature>
<keyword evidence="3 8" id="KW-0812">Transmembrane</keyword>
<feature type="transmembrane region" description="Helical" evidence="8">
    <location>
        <begin position="213"/>
        <end position="233"/>
    </location>
</feature>
<dbReference type="InterPro" id="IPR050524">
    <property type="entry name" value="APC_YAT"/>
</dbReference>
<dbReference type="GO" id="GO:0016020">
    <property type="term" value="C:membrane"/>
    <property type="evidence" value="ECO:0007669"/>
    <property type="project" value="UniProtKB-SubCell"/>
</dbReference>
<keyword evidence="4" id="KW-0029">Amino-acid transport</keyword>
<evidence type="ECO:0000256" key="8">
    <source>
        <dbReference type="SAM" id="Phobius"/>
    </source>
</evidence>
<dbReference type="PROSITE" id="PS00218">
    <property type="entry name" value="AMINO_ACID_PERMEASE_1"/>
    <property type="match status" value="1"/>
</dbReference>
<evidence type="ECO:0000313" key="11">
    <source>
        <dbReference type="Proteomes" id="UP000886523"/>
    </source>
</evidence>
<feature type="transmembrane region" description="Helical" evidence="8">
    <location>
        <begin position="78"/>
        <end position="97"/>
    </location>
</feature>
<feature type="transmembrane region" description="Helical" evidence="8">
    <location>
        <begin position="109"/>
        <end position="132"/>
    </location>
</feature>
<dbReference type="PANTHER" id="PTHR43341:SF1">
    <property type="entry name" value="GENERAL AMINO-ACID PERMEASE GAP1"/>
    <property type="match status" value="1"/>
</dbReference>